<dbReference type="PANTHER" id="PTHR21716">
    <property type="entry name" value="TRANSMEMBRANE PROTEIN"/>
    <property type="match status" value="1"/>
</dbReference>
<dbReference type="EMBL" id="SJPN01000003">
    <property type="protein sequence ID" value="TWU04802.1"/>
    <property type="molecule type" value="Genomic_DNA"/>
</dbReference>
<dbReference type="Pfam" id="PF01594">
    <property type="entry name" value="AI-2E_transport"/>
    <property type="match status" value="1"/>
</dbReference>
<keyword evidence="4" id="KW-1003">Cell membrane</keyword>
<feature type="transmembrane region" description="Helical" evidence="8">
    <location>
        <begin position="257"/>
        <end position="279"/>
    </location>
</feature>
<feature type="transmembrane region" description="Helical" evidence="8">
    <location>
        <begin position="58"/>
        <end position="76"/>
    </location>
</feature>
<evidence type="ECO:0000256" key="5">
    <source>
        <dbReference type="ARBA" id="ARBA00022692"/>
    </source>
</evidence>
<reference evidence="9 10" key="1">
    <citation type="submission" date="2019-02" db="EMBL/GenBank/DDBJ databases">
        <title>Deep-cultivation of Planctomycetes and their phenomic and genomic characterization uncovers novel biology.</title>
        <authorList>
            <person name="Wiegand S."/>
            <person name="Jogler M."/>
            <person name="Boedeker C."/>
            <person name="Pinto D."/>
            <person name="Vollmers J."/>
            <person name="Rivas-Marin E."/>
            <person name="Kohn T."/>
            <person name="Peeters S.H."/>
            <person name="Heuer A."/>
            <person name="Rast P."/>
            <person name="Oberbeckmann S."/>
            <person name="Bunk B."/>
            <person name="Jeske O."/>
            <person name="Meyerdierks A."/>
            <person name="Storesund J.E."/>
            <person name="Kallscheuer N."/>
            <person name="Luecker S."/>
            <person name="Lage O.M."/>
            <person name="Pohl T."/>
            <person name="Merkel B.J."/>
            <person name="Hornburger P."/>
            <person name="Mueller R.-W."/>
            <person name="Bruemmer F."/>
            <person name="Labrenz M."/>
            <person name="Spormann A.M."/>
            <person name="Op Den Camp H."/>
            <person name="Overmann J."/>
            <person name="Amann R."/>
            <person name="Jetten M.S.M."/>
            <person name="Mascher T."/>
            <person name="Medema M.H."/>
            <person name="Devos D.P."/>
            <person name="Kaster A.-K."/>
            <person name="Ovreas L."/>
            <person name="Rohde M."/>
            <person name="Galperin M.Y."/>
            <person name="Jogler C."/>
        </authorList>
    </citation>
    <scope>NUCLEOTIDE SEQUENCE [LARGE SCALE GENOMIC DNA]</scope>
    <source>
        <strain evidence="9 10">Pla52n</strain>
    </source>
</reference>
<evidence type="ECO:0000256" key="1">
    <source>
        <dbReference type="ARBA" id="ARBA00004651"/>
    </source>
</evidence>
<evidence type="ECO:0000313" key="10">
    <source>
        <dbReference type="Proteomes" id="UP000320176"/>
    </source>
</evidence>
<comment type="similarity">
    <text evidence="2">Belongs to the autoinducer-2 exporter (AI-2E) (TC 2.A.86) family.</text>
</comment>
<gene>
    <name evidence="9" type="primary">tqsA_2</name>
    <name evidence="9" type="ORF">Pla52n_28460</name>
</gene>
<dbReference type="AlphaFoldDB" id="A0A5C6B089"/>
<feature type="transmembrane region" description="Helical" evidence="8">
    <location>
        <begin position="285"/>
        <end position="308"/>
    </location>
</feature>
<keyword evidence="3" id="KW-0813">Transport</keyword>
<keyword evidence="5 8" id="KW-0812">Transmembrane</keyword>
<feature type="transmembrane region" description="Helical" evidence="8">
    <location>
        <begin position="32"/>
        <end position="52"/>
    </location>
</feature>
<keyword evidence="6 8" id="KW-1133">Transmembrane helix</keyword>
<dbReference type="GO" id="GO:0005886">
    <property type="term" value="C:plasma membrane"/>
    <property type="evidence" value="ECO:0007669"/>
    <property type="project" value="UniProtKB-SubCell"/>
</dbReference>
<dbReference type="InterPro" id="IPR002549">
    <property type="entry name" value="AI-2E-like"/>
</dbReference>
<evidence type="ECO:0000256" key="2">
    <source>
        <dbReference type="ARBA" id="ARBA00009773"/>
    </source>
</evidence>
<comment type="subcellular location">
    <subcellularLocation>
        <location evidence="1">Cell membrane</location>
        <topology evidence="1">Multi-pass membrane protein</topology>
    </subcellularLocation>
</comment>
<evidence type="ECO:0000256" key="7">
    <source>
        <dbReference type="ARBA" id="ARBA00023136"/>
    </source>
</evidence>
<keyword evidence="10" id="KW-1185">Reference proteome</keyword>
<organism evidence="9 10">
    <name type="scientific">Stieleria varia</name>
    <dbReference type="NCBI Taxonomy" id="2528005"/>
    <lineage>
        <taxon>Bacteria</taxon>
        <taxon>Pseudomonadati</taxon>
        <taxon>Planctomycetota</taxon>
        <taxon>Planctomycetia</taxon>
        <taxon>Pirellulales</taxon>
        <taxon>Pirellulaceae</taxon>
        <taxon>Stieleria</taxon>
    </lineage>
</organism>
<evidence type="ECO:0000313" key="9">
    <source>
        <dbReference type="EMBL" id="TWU04802.1"/>
    </source>
</evidence>
<sequence length="415" mass="45290">MERCCQVPQELVLSLEMADIVCMMQLSNKDSYGRIQMICQMVLAVVALTYSIYWLRPVLVPLVVALFVVSGVSPILTMLENRLGVSRIIAAGLTFLAGVVLLIVFGLSIWVSMVDLKNNSQAYRQRVEEIVHWGESRFREIGLRVEQNTSAILPTIDSERKGNEIDEATATEISPEISSVESPDAMTERSAKGKAEMSEFVDTLVRDGIGMISQALISLVSTSMVVLIYVFFLLIGTPSNSHHSSMVREIDHQVRSYLSLKTVISIFTGLAFGISLHLFGVPMAFTFGVLAFLLNFVPNIGPIVASLLPVPLIILDPDGSILWMAGAISVTCAIQVISGNLIEPKIMGNSSDLHPVTILVALMFWGMMWGVIGMFLATPITAAIKILLQRFDSTRPAADLMAGRWPASEDATAIA</sequence>
<feature type="transmembrane region" description="Helical" evidence="8">
    <location>
        <begin position="320"/>
        <end position="342"/>
    </location>
</feature>
<comment type="caution">
    <text evidence="9">The sequence shown here is derived from an EMBL/GenBank/DDBJ whole genome shotgun (WGS) entry which is preliminary data.</text>
</comment>
<evidence type="ECO:0000256" key="4">
    <source>
        <dbReference type="ARBA" id="ARBA00022475"/>
    </source>
</evidence>
<dbReference type="PANTHER" id="PTHR21716:SF53">
    <property type="entry name" value="PERMEASE PERM-RELATED"/>
    <property type="match status" value="1"/>
</dbReference>
<dbReference type="Proteomes" id="UP000320176">
    <property type="component" value="Unassembled WGS sequence"/>
</dbReference>
<evidence type="ECO:0000256" key="6">
    <source>
        <dbReference type="ARBA" id="ARBA00022989"/>
    </source>
</evidence>
<feature type="transmembrane region" description="Helical" evidence="8">
    <location>
        <begin position="88"/>
        <end position="111"/>
    </location>
</feature>
<protein>
    <submittedName>
        <fullName evidence="9">AI-2 transport protein TqsA</fullName>
    </submittedName>
</protein>
<evidence type="ECO:0000256" key="8">
    <source>
        <dbReference type="SAM" id="Phobius"/>
    </source>
</evidence>
<accession>A0A5C6B089</accession>
<feature type="transmembrane region" description="Helical" evidence="8">
    <location>
        <begin position="215"/>
        <end position="236"/>
    </location>
</feature>
<proteinExistence type="inferred from homology"/>
<dbReference type="GO" id="GO:0055085">
    <property type="term" value="P:transmembrane transport"/>
    <property type="evidence" value="ECO:0007669"/>
    <property type="project" value="TreeGrafter"/>
</dbReference>
<name>A0A5C6B089_9BACT</name>
<keyword evidence="7 8" id="KW-0472">Membrane</keyword>
<feature type="transmembrane region" description="Helical" evidence="8">
    <location>
        <begin position="362"/>
        <end position="388"/>
    </location>
</feature>
<evidence type="ECO:0000256" key="3">
    <source>
        <dbReference type="ARBA" id="ARBA00022448"/>
    </source>
</evidence>